<name>A0A6I6ET40_9CLOT</name>
<dbReference type="GO" id="GO:0016787">
    <property type="term" value="F:hydrolase activity"/>
    <property type="evidence" value="ECO:0007669"/>
    <property type="project" value="UniProtKB-KW"/>
</dbReference>
<feature type="signal peptide" evidence="2">
    <location>
        <begin position="1"/>
        <end position="28"/>
    </location>
</feature>
<dbReference type="PANTHER" id="PTHR30619">
    <property type="entry name" value="DNA INTERNALIZATION/COMPETENCE PROTEIN COMEC/REC2"/>
    <property type="match status" value="1"/>
</dbReference>
<reference evidence="4 5" key="1">
    <citation type="submission" date="2019-12" db="EMBL/GenBank/DDBJ databases">
        <title>Genome sequenceing of Clostridium bovifaecis.</title>
        <authorList>
            <person name="Yao Y."/>
        </authorList>
    </citation>
    <scope>NUCLEOTIDE SEQUENCE [LARGE SCALE GENOMIC DNA]</scope>
    <source>
        <strain evidence="4 5">BXX</strain>
    </source>
</reference>
<dbReference type="Gene3D" id="3.60.15.10">
    <property type="entry name" value="Ribonuclease Z/Hydroxyacylglutathione hydrolase-like"/>
    <property type="match status" value="1"/>
</dbReference>
<keyword evidence="5" id="KW-1185">Reference proteome</keyword>
<sequence>MMWKNKRFSKPVRSILSIVSAFIFISAAGSNGAKVSTENTESKNIVASDSAKKDASTEDKSKEANAEGSEAKGDVSKDGAAEATKPESDTGNSNVSVNGTLKVHYIDVGQADSILIQQNGQNMLIDAGNNPDGNLVVNYLKSQGVSKLDYVIGTHPHEDHIGGLDVVIKAFNIGKVYMPKATATTATFKDVVSAISSKGLKITTPTVGSTINLGDASATILAPNGSGYEDANNYSIAIKLKYGNNSFLFMGDAEDVSENEILAKGLDVKADVLKVGHHGSSSSTTSAFLNKVSPKYAIISVGKGNTYGHPHKPIMDRLKASGITVYRTDEAGTIVAASNGTSITFDAKPGSYSSNGTGSSAQSSSKTSSGSSSTSSSKSSSSKTTAVAPVPRTTKPSSTTSSSSGKALIKGNINSKGEKIYHMPGGAYYDRTDAEELFKTEAEAQAAGYRRSKR</sequence>
<proteinExistence type="predicted"/>
<organism evidence="4 5">
    <name type="scientific">Clostridium bovifaecis</name>
    <dbReference type="NCBI Taxonomy" id="2184719"/>
    <lineage>
        <taxon>Bacteria</taxon>
        <taxon>Bacillati</taxon>
        <taxon>Bacillota</taxon>
        <taxon>Clostridia</taxon>
        <taxon>Eubacteriales</taxon>
        <taxon>Clostridiaceae</taxon>
        <taxon>Clostridium</taxon>
    </lineage>
</organism>
<evidence type="ECO:0000313" key="4">
    <source>
        <dbReference type="EMBL" id="QGU96789.1"/>
    </source>
</evidence>
<feature type="domain" description="Metallo-beta-lactamase" evidence="3">
    <location>
        <begin position="110"/>
        <end position="303"/>
    </location>
</feature>
<keyword evidence="2" id="KW-0732">Signal</keyword>
<feature type="compositionally biased region" description="Basic and acidic residues" evidence="1">
    <location>
        <begin position="50"/>
        <end position="88"/>
    </location>
</feature>
<evidence type="ECO:0000259" key="3">
    <source>
        <dbReference type="SMART" id="SM00849"/>
    </source>
</evidence>
<feature type="compositionally biased region" description="Low complexity" evidence="1">
    <location>
        <begin position="393"/>
        <end position="404"/>
    </location>
</feature>
<dbReference type="AlphaFoldDB" id="A0A6I6ET40"/>
<evidence type="ECO:0000313" key="5">
    <source>
        <dbReference type="Proteomes" id="UP000422764"/>
    </source>
</evidence>
<accession>A0A6I6ET40</accession>
<evidence type="ECO:0000256" key="1">
    <source>
        <dbReference type="SAM" id="MobiDB-lite"/>
    </source>
</evidence>
<dbReference type="SMART" id="SM00849">
    <property type="entry name" value="Lactamase_B"/>
    <property type="match status" value="1"/>
</dbReference>
<dbReference type="CDD" id="cd07731">
    <property type="entry name" value="ComA-like_MBL-fold"/>
    <property type="match status" value="1"/>
</dbReference>
<dbReference type="PANTHER" id="PTHR30619:SF7">
    <property type="entry name" value="BETA-LACTAMASE DOMAIN PROTEIN"/>
    <property type="match status" value="1"/>
</dbReference>
<feature type="compositionally biased region" description="Polar residues" evidence="1">
    <location>
        <begin position="33"/>
        <end position="47"/>
    </location>
</feature>
<feature type="chain" id="PRO_5039520115" evidence="2">
    <location>
        <begin position="29"/>
        <end position="454"/>
    </location>
</feature>
<dbReference type="EMBL" id="CP046522">
    <property type="protein sequence ID" value="QGU96789.1"/>
    <property type="molecule type" value="Genomic_DNA"/>
</dbReference>
<feature type="compositionally biased region" description="Low complexity" evidence="1">
    <location>
        <begin position="352"/>
        <end position="385"/>
    </location>
</feature>
<feature type="region of interest" description="Disordered" evidence="1">
    <location>
        <begin position="33"/>
        <end position="96"/>
    </location>
</feature>
<keyword evidence="4" id="KW-0378">Hydrolase</keyword>
<gene>
    <name evidence="4" type="ORF">GOM49_04375</name>
</gene>
<protein>
    <submittedName>
        <fullName evidence="4">MBL fold metallo-hydrolase</fullName>
    </submittedName>
</protein>
<feature type="region of interest" description="Disordered" evidence="1">
    <location>
        <begin position="352"/>
        <end position="426"/>
    </location>
</feature>
<dbReference type="SUPFAM" id="SSF56281">
    <property type="entry name" value="Metallo-hydrolase/oxidoreductase"/>
    <property type="match status" value="1"/>
</dbReference>
<evidence type="ECO:0000256" key="2">
    <source>
        <dbReference type="SAM" id="SignalP"/>
    </source>
</evidence>
<dbReference type="Proteomes" id="UP000422764">
    <property type="component" value="Chromosome"/>
</dbReference>
<dbReference type="InterPro" id="IPR035681">
    <property type="entry name" value="ComA-like_MBL"/>
</dbReference>
<dbReference type="InterPro" id="IPR001279">
    <property type="entry name" value="Metallo-B-lactamas"/>
</dbReference>
<dbReference type="Pfam" id="PF00753">
    <property type="entry name" value="Lactamase_B"/>
    <property type="match status" value="1"/>
</dbReference>
<dbReference type="InterPro" id="IPR036866">
    <property type="entry name" value="RibonucZ/Hydroxyglut_hydro"/>
</dbReference>
<dbReference type="InterPro" id="IPR052159">
    <property type="entry name" value="Competence_DNA_uptake"/>
</dbReference>